<dbReference type="AlphaFoldDB" id="D2V8E6"/>
<evidence type="ECO:0000256" key="1">
    <source>
        <dbReference type="ARBA" id="ARBA00022737"/>
    </source>
</evidence>
<keyword evidence="3" id="KW-1185">Reference proteome</keyword>
<gene>
    <name evidence="2" type="ORF">NAEGRDRAFT_65130</name>
</gene>
<dbReference type="PANTHER" id="PTHR24104:SF25">
    <property type="entry name" value="PROTEIN LIN-41"/>
    <property type="match status" value="1"/>
</dbReference>
<dbReference type="InterPro" id="IPR011042">
    <property type="entry name" value="6-blade_b-propeller_TolB-like"/>
</dbReference>
<proteinExistence type="predicted"/>
<dbReference type="Gene3D" id="2.120.10.30">
    <property type="entry name" value="TolB, C-terminal domain"/>
    <property type="match status" value="2"/>
</dbReference>
<evidence type="ECO:0000313" key="2">
    <source>
        <dbReference type="EMBL" id="EFC47030.1"/>
    </source>
</evidence>
<dbReference type="InterPro" id="IPR001258">
    <property type="entry name" value="NHL_repeat"/>
</dbReference>
<dbReference type="KEGG" id="ngr:NAEGRDRAFT_65130"/>
<dbReference type="OrthoDB" id="654191at2759"/>
<organism evidence="3">
    <name type="scientific">Naegleria gruberi</name>
    <name type="common">Amoeba</name>
    <dbReference type="NCBI Taxonomy" id="5762"/>
    <lineage>
        <taxon>Eukaryota</taxon>
        <taxon>Discoba</taxon>
        <taxon>Heterolobosea</taxon>
        <taxon>Tetramitia</taxon>
        <taxon>Eutetramitia</taxon>
        <taxon>Vahlkampfiidae</taxon>
        <taxon>Naegleria</taxon>
    </lineage>
</organism>
<dbReference type="Pfam" id="PF01436">
    <property type="entry name" value="NHL"/>
    <property type="match status" value="1"/>
</dbReference>
<dbReference type="EMBL" id="GG738856">
    <property type="protein sequence ID" value="EFC47030.1"/>
    <property type="molecule type" value="Genomic_DNA"/>
</dbReference>
<dbReference type="PANTHER" id="PTHR24104">
    <property type="entry name" value="E3 UBIQUITIN-PROTEIN LIGASE NHLRC1-RELATED"/>
    <property type="match status" value="1"/>
</dbReference>
<dbReference type="RefSeq" id="XP_002679774.1">
    <property type="nucleotide sequence ID" value="XM_002679728.1"/>
</dbReference>
<protein>
    <submittedName>
        <fullName evidence="2">Predicted protein</fullName>
    </submittedName>
</protein>
<dbReference type="VEuPathDB" id="AmoebaDB:NAEGRDRAFT_65130"/>
<reference evidence="2 3" key="1">
    <citation type="journal article" date="2010" name="Cell">
        <title>The genome of Naegleria gruberi illuminates early eukaryotic versatility.</title>
        <authorList>
            <person name="Fritz-Laylin L.K."/>
            <person name="Prochnik S.E."/>
            <person name="Ginger M.L."/>
            <person name="Dacks J.B."/>
            <person name="Carpenter M.L."/>
            <person name="Field M.C."/>
            <person name="Kuo A."/>
            <person name="Paredez A."/>
            <person name="Chapman J."/>
            <person name="Pham J."/>
            <person name="Shu S."/>
            <person name="Neupane R."/>
            <person name="Cipriano M."/>
            <person name="Mancuso J."/>
            <person name="Tu H."/>
            <person name="Salamov A."/>
            <person name="Lindquist E."/>
            <person name="Shapiro H."/>
            <person name="Lucas S."/>
            <person name="Grigoriev I.V."/>
            <person name="Cande W.Z."/>
            <person name="Fulton C."/>
            <person name="Rokhsar D.S."/>
            <person name="Dawson S.C."/>
        </authorList>
    </citation>
    <scope>NUCLEOTIDE SEQUENCE [LARGE SCALE GENOMIC DNA]</scope>
    <source>
        <strain evidence="2 3">NEG-M</strain>
    </source>
</reference>
<dbReference type="SUPFAM" id="SSF101898">
    <property type="entry name" value="NHL repeat"/>
    <property type="match status" value="1"/>
</dbReference>
<dbReference type="GeneID" id="8861343"/>
<dbReference type="GO" id="GO:0008270">
    <property type="term" value="F:zinc ion binding"/>
    <property type="evidence" value="ECO:0007669"/>
    <property type="project" value="UniProtKB-KW"/>
</dbReference>
<name>D2V8E6_NAEGR</name>
<evidence type="ECO:0000313" key="3">
    <source>
        <dbReference type="Proteomes" id="UP000006671"/>
    </source>
</evidence>
<dbReference type="InterPro" id="IPR050952">
    <property type="entry name" value="TRIM-NHL_E3_ligases"/>
</dbReference>
<sequence>MSLNEAIYYSCENAEKETSSQPTKTKQQERLQDLKAFDAECHYRNNNSSHHHEEISKGFITLDSSLLIKYNNNNNNNKCIVGEIISEEEQEGVTITLIDFSNNIEVDVFEKLVSKMRTRNVGFSNQFIHVHTLMDLGEVVTTGHGPYNWPYGVAISHKCKCILISDQYSNNISIFDLESKKLKTKLTTLFDPGCLCIESGKSERDDDSLIVSSCKNRVIYKWNNLESVVIKSINKERMPPFVWKQGDFGTPRGITIRYEKQSSFNTIFVCDNTKHNVTLLNSETGQILRAISKLDGIYFGEPFGIALNNYGDLIVSEKYFNRVQILYLDSNSGEWISKIKFGSKEGTLKCPSGLLFDRVREQIIVCDQENQRISIYKENGELLTTFGTFGVCKSSKDPNLLNYPTTVCLDEKSGELFVVDSWNIRVLVFK</sequence>
<keyword evidence="1" id="KW-0677">Repeat</keyword>
<dbReference type="eggNOG" id="KOG2177">
    <property type="taxonomic scope" value="Eukaryota"/>
</dbReference>
<dbReference type="Proteomes" id="UP000006671">
    <property type="component" value="Unassembled WGS sequence"/>
</dbReference>
<dbReference type="OMA" id="CILISEF"/>
<accession>D2V8E6</accession>
<dbReference type="InParanoid" id="D2V8E6"/>
<dbReference type="CDD" id="cd05819">
    <property type="entry name" value="NHL"/>
    <property type="match status" value="1"/>
</dbReference>